<dbReference type="EMBL" id="CP121671">
    <property type="protein sequence ID" value="WFT76416.1"/>
    <property type="molecule type" value="Genomic_DNA"/>
</dbReference>
<evidence type="ECO:0000313" key="1">
    <source>
        <dbReference type="EMBL" id="WFT76416.1"/>
    </source>
</evidence>
<name>A0ABY8J687_9BACI</name>
<dbReference type="InterPro" id="IPR036388">
    <property type="entry name" value="WH-like_DNA-bd_sf"/>
</dbReference>
<proteinExistence type="predicted"/>
<dbReference type="Proteomes" id="UP001221597">
    <property type="component" value="Chromosome"/>
</dbReference>
<keyword evidence="2" id="KW-1185">Reference proteome</keyword>
<sequence length="262" mass="30031">MNIETLRNLQPFPTKKELDLRVRAFLYHHKPALSEGTLAILKYIWRHSVKYPGVSFAKVETIQNKTSKSRSTVIRAINCLEKKGLLSRVPTIRPNGKRGVNILVFREDGTEILPEPENRPEIPVAAEPPCEPVHIEKTQPEAETVVNKDDQVNSNDSLFLPAYIPESFISVSRPFLSPHEILSAWKGALNAYKYVNLTYPIEWYLEQINQTFKQAVFAKREGTIKKNFLGYFYGGLKQTFTQAVRKEVMADSSNLYYDWLEG</sequence>
<dbReference type="Pfam" id="PF13730">
    <property type="entry name" value="HTH_36"/>
    <property type="match status" value="1"/>
</dbReference>
<evidence type="ECO:0000313" key="2">
    <source>
        <dbReference type="Proteomes" id="UP001221597"/>
    </source>
</evidence>
<accession>A0ABY8J687</accession>
<dbReference type="Gene3D" id="1.10.10.10">
    <property type="entry name" value="Winged helix-like DNA-binding domain superfamily/Winged helix DNA-binding domain"/>
    <property type="match status" value="1"/>
</dbReference>
<protein>
    <submittedName>
        <fullName evidence="1">Helix-turn-helix domain-containing protein</fullName>
    </submittedName>
</protein>
<organism evidence="1 2">
    <name type="scientific">Halobacillus naozhouensis</name>
    <dbReference type="NCBI Taxonomy" id="554880"/>
    <lineage>
        <taxon>Bacteria</taxon>
        <taxon>Bacillati</taxon>
        <taxon>Bacillota</taxon>
        <taxon>Bacilli</taxon>
        <taxon>Bacillales</taxon>
        <taxon>Bacillaceae</taxon>
        <taxon>Halobacillus</taxon>
    </lineage>
</organism>
<dbReference type="SUPFAM" id="SSF46785">
    <property type="entry name" value="Winged helix' DNA-binding domain"/>
    <property type="match status" value="1"/>
</dbReference>
<gene>
    <name evidence="1" type="ORF">P9989_08655</name>
</gene>
<reference evidence="1 2" key="1">
    <citation type="submission" date="2023-04" db="EMBL/GenBank/DDBJ databases">
        <title>Genome sequence of Halobacillus naozhouensis KACC 21980.</title>
        <authorList>
            <person name="Kim S."/>
            <person name="Heo J."/>
            <person name="Kwon S.-W."/>
        </authorList>
    </citation>
    <scope>NUCLEOTIDE SEQUENCE [LARGE SCALE GENOMIC DNA]</scope>
    <source>
        <strain evidence="1 2">KCTC 13234</strain>
    </source>
</reference>
<dbReference type="InterPro" id="IPR036390">
    <property type="entry name" value="WH_DNA-bd_sf"/>
</dbReference>
<dbReference type="RefSeq" id="WP_283078370.1">
    <property type="nucleotide sequence ID" value="NZ_CP121671.1"/>
</dbReference>